<organism evidence="1 2">
    <name type="scientific">Nepenthes gracilis</name>
    <name type="common">Slender pitcher plant</name>
    <dbReference type="NCBI Taxonomy" id="150966"/>
    <lineage>
        <taxon>Eukaryota</taxon>
        <taxon>Viridiplantae</taxon>
        <taxon>Streptophyta</taxon>
        <taxon>Embryophyta</taxon>
        <taxon>Tracheophyta</taxon>
        <taxon>Spermatophyta</taxon>
        <taxon>Magnoliopsida</taxon>
        <taxon>eudicotyledons</taxon>
        <taxon>Gunneridae</taxon>
        <taxon>Pentapetalae</taxon>
        <taxon>Caryophyllales</taxon>
        <taxon>Nepenthaceae</taxon>
        <taxon>Nepenthes</taxon>
    </lineage>
</organism>
<evidence type="ECO:0000313" key="2">
    <source>
        <dbReference type="Proteomes" id="UP001279734"/>
    </source>
</evidence>
<proteinExistence type="predicted"/>
<reference evidence="1" key="1">
    <citation type="submission" date="2023-05" db="EMBL/GenBank/DDBJ databases">
        <title>Nepenthes gracilis genome sequencing.</title>
        <authorList>
            <person name="Fukushima K."/>
        </authorList>
    </citation>
    <scope>NUCLEOTIDE SEQUENCE</scope>
    <source>
        <strain evidence="1">SING2019-196</strain>
    </source>
</reference>
<dbReference type="EMBL" id="BSYO01000029">
    <property type="protein sequence ID" value="GMH25151.1"/>
    <property type="molecule type" value="Genomic_DNA"/>
</dbReference>
<sequence>MILLNQFCSPPRQSLDVYKACISGVLPEGVVHELPGVDVFRLPPAPEVVSLANNLEDLQGQPNALDALQG</sequence>
<dbReference type="Proteomes" id="UP001279734">
    <property type="component" value="Unassembled WGS sequence"/>
</dbReference>
<protein>
    <submittedName>
        <fullName evidence="1">Uncharacterized protein</fullName>
    </submittedName>
</protein>
<comment type="caution">
    <text evidence="1">The sequence shown here is derived from an EMBL/GenBank/DDBJ whole genome shotgun (WGS) entry which is preliminary data.</text>
</comment>
<accession>A0AAD3T9N4</accession>
<gene>
    <name evidence="1" type="ORF">Nepgr_026994</name>
</gene>
<dbReference type="AlphaFoldDB" id="A0AAD3T9N4"/>
<evidence type="ECO:0000313" key="1">
    <source>
        <dbReference type="EMBL" id="GMH25151.1"/>
    </source>
</evidence>
<name>A0AAD3T9N4_NEPGR</name>
<keyword evidence="2" id="KW-1185">Reference proteome</keyword>